<dbReference type="AlphaFoldDB" id="A0A9W7BAF6"/>
<gene>
    <name evidence="1" type="ORF">TrVE_jg1951</name>
</gene>
<dbReference type="EMBL" id="BRXX01000065">
    <property type="protein sequence ID" value="GMH86817.1"/>
    <property type="molecule type" value="Genomic_DNA"/>
</dbReference>
<proteinExistence type="predicted"/>
<organism evidence="1 2">
    <name type="scientific">Triparma verrucosa</name>
    <dbReference type="NCBI Taxonomy" id="1606542"/>
    <lineage>
        <taxon>Eukaryota</taxon>
        <taxon>Sar</taxon>
        <taxon>Stramenopiles</taxon>
        <taxon>Ochrophyta</taxon>
        <taxon>Bolidophyceae</taxon>
        <taxon>Parmales</taxon>
        <taxon>Triparmaceae</taxon>
        <taxon>Triparma</taxon>
    </lineage>
</organism>
<dbReference type="Proteomes" id="UP001165160">
    <property type="component" value="Unassembled WGS sequence"/>
</dbReference>
<protein>
    <submittedName>
        <fullName evidence="1">Uncharacterized protein</fullName>
    </submittedName>
</protein>
<reference evidence="2" key="1">
    <citation type="journal article" date="2023" name="Commun. Biol.">
        <title>Genome analysis of Parmales, the sister group of diatoms, reveals the evolutionary specialization of diatoms from phago-mixotrophs to photoautotrophs.</title>
        <authorList>
            <person name="Ban H."/>
            <person name="Sato S."/>
            <person name="Yoshikawa S."/>
            <person name="Yamada K."/>
            <person name="Nakamura Y."/>
            <person name="Ichinomiya M."/>
            <person name="Sato N."/>
            <person name="Blanc-Mathieu R."/>
            <person name="Endo H."/>
            <person name="Kuwata A."/>
            <person name="Ogata H."/>
        </authorList>
    </citation>
    <scope>NUCLEOTIDE SEQUENCE [LARGE SCALE GENOMIC DNA]</scope>
    <source>
        <strain evidence="2">NIES 3699</strain>
    </source>
</reference>
<sequence length="67" mass="7456">MPKPISTSPSTAQTNPVVKAMIHGVKYENCGEVQEMYKICMKSQTSPKIALCDRANHLYTLCSHSEK</sequence>
<accession>A0A9W7BAF6</accession>
<evidence type="ECO:0000313" key="2">
    <source>
        <dbReference type="Proteomes" id="UP001165160"/>
    </source>
</evidence>
<name>A0A9W7BAF6_9STRA</name>
<keyword evidence="2" id="KW-1185">Reference proteome</keyword>
<comment type="caution">
    <text evidence="1">The sequence shown here is derived from an EMBL/GenBank/DDBJ whole genome shotgun (WGS) entry which is preliminary data.</text>
</comment>
<evidence type="ECO:0000313" key="1">
    <source>
        <dbReference type="EMBL" id="GMH86817.1"/>
    </source>
</evidence>